<evidence type="ECO:0000259" key="4">
    <source>
        <dbReference type="Pfam" id="PF13525"/>
    </source>
</evidence>
<proteinExistence type="predicted"/>
<accession>A0ABU3KAX7</accession>
<keyword evidence="6" id="KW-1185">Reference proteome</keyword>
<organism evidence="5 6">
    <name type="scientific">Candidatus Nitronereus thalassa</name>
    <dbReference type="NCBI Taxonomy" id="3020898"/>
    <lineage>
        <taxon>Bacteria</taxon>
        <taxon>Pseudomonadati</taxon>
        <taxon>Nitrospirota</taxon>
        <taxon>Nitrospiria</taxon>
        <taxon>Nitrospirales</taxon>
        <taxon>Nitrospiraceae</taxon>
        <taxon>Candidatus Nitronereus</taxon>
    </lineage>
</organism>
<dbReference type="SUPFAM" id="SSF48452">
    <property type="entry name" value="TPR-like"/>
    <property type="match status" value="1"/>
</dbReference>
<protein>
    <submittedName>
        <fullName evidence="5">Tetratricopeptide repeat protein</fullName>
    </submittedName>
</protein>
<dbReference type="Gene3D" id="1.25.40.10">
    <property type="entry name" value="Tetratricopeptide repeat domain"/>
    <property type="match status" value="2"/>
</dbReference>
<dbReference type="InterPro" id="IPR039565">
    <property type="entry name" value="BamD-like"/>
</dbReference>
<keyword evidence="3" id="KW-0812">Transmembrane</keyword>
<dbReference type="RefSeq" id="WP_313834211.1">
    <property type="nucleotide sequence ID" value="NZ_JAQOUE010000001.1"/>
</dbReference>
<evidence type="ECO:0000256" key="2">
    <source>
        <dbReference type="SAM" id="MobiDB-lite"/>
    </source>
</evidence>
<evidence type="ECO:0000256" key="1">
    <source>
        <dbReference type="ARBA" id="ARBA00022729"/>
    </source>
</evidence>
<feature type="transmembrane region" description="Helical" evidence="3">
    <location>
        <begin position="35"/>
        <end position="57"/>
    </location>
</feature>
<feature type="domain" description="Outer membrane lipoprotein BamD-like" evidence="4">
    <location>
        <begin position="87"/>
        <end position="232"/>
    </location>
</feature>
<dbReference type="InterPro" id="IPR019734">
    <property type="entry name" value="TPR_rpt"/>
</dbReference>
<keyword evidence="1" id="KW-0732">Signal</keyword>
<feature type="compositionally biased region" description="Basic and acidic residues" evidence="2">
    <location>
        <begin position="235"/>
        <end position="245"/>
    </location>
</feature>
<evidence type="ECO:0000256" key="3">
    <source>
        <dbReference type="SAM" id="Phobius"/>
    </source>
</evidence>
<reference evidence="5 6" key="1">
    <citation type="journal article" date="2023" name="ISME J.">
        <title>Cultivation and genomic characterization of novel and ubiquitous marine nitrite-oxidizing bacteria from the Nitrospirales.</title>
        <authorList>
            <person name="Mueller A.J."/>
            <person name="Daebeler A."/>
            <person name="Herbold C.W."/>
            <person name="Kirkegaard R.H."/>
            <person name="Daims H."/>
        </authorList>
    </citation>
    <scope>NUCLEOTIDE SEQUENCE [LARGE SCALE GENOMIC DNA]</scope>
    <source>
        <strain evidence="5 6">EB</strain>
    </source>
</reference>
<dbReference type="InterPro" id="IPR011990">
    <property type="entry name" value="TPR-like_helical_dom_sf"/>
</dbReference>
<evidence type="ECO:0000313" key="6">
    <source>
        <dbReference type="Proteomes" id="UP001250932"/>
    </source>
</evidence>
<sequence>MSFRIRDTSRSFSSEHPELLSRSERIWLFAEQHRGAVISGVLLICVVMMAIGGIFWWQQQQEKEALAMEHQAGQLYLDRSLDDPDKAKENLNKASALYELILEKYPNTSSAELAWYFLGNARAESENYTGAIEAYEKYISSFRDNPALLGLVYQRLGSAYILNGQRQKGMETYSQALNVTGTLNKDQIIFEMAKLEEAENQTEQALTHFKQLQDEYPASPYVNEAIMRIRVLEPPKEIPEAKEENAAGTEVPAAEQKD</sequence>
<keyword evidence="3" id="KW-0472">Membrane</keyword>
<dbReference type="SMART" id="SM00028">
    <property type="entry name" value="TPR"/>
    <property type="match status" value="3"/>
</dbReference>
<comment type="caution">
    <text evidence="5">The sequence shown here is derived from an EMBL/GenBank/DDBJ whole genome shotgun (WGS) entry which is preliminary data.</text>
</comment>
<dbReference type="EMBL" id="JAQOUE010000001">
    <property type="protein sequence ID" value="MDT7043645.1"/>
    <property type="molecule type" value="Genomic_DNA"/>
</dbReference>
<evidence type="ECO:0000313" key="5">
    <source>
        <dbReference type="EMBL" id="MDT7043645.1"/>
    </source>
</evidence>
<dbReference type="Proteomes" id="UP001250932">
    <property type="component" value="Unassembled WGS sequence"/>
</dbReference>
<feature type="region of interest" description="Disordered" evidence="2">
    <location>
        <begin position="235"/>
        <end position="258"/>
    </location>
</feature>
<gene>
    <name evidence="5" type="ORF">PPG34_14905</name>
</gene>
<name>A0ABU3KAX7_9BACT</name>
<keyword evidence="3" id="KW-1133">Transmembrane helix</keyword>
<dbReference type="Pfam" id="PF13525">
    <property type="entry name" value="YfiO"/>
    <property type="match status" value="1"/>
</dbReference>